<dbReference type="PANTHER" id="PTHR11783">
    <property type="entry name" value="SULFOTRANSFERASE SULT"/>
    <property type="match status" value="1"/>
</dbReference>
<dbReference type="SUPFAM" id="SSF52540">
    <property type="entry name" value="P-loop containing nucleoside triphosphate hydrolases"/>
    <property type="match status" value="1"/>
</dbReference>
<keyword evidence="6" id="KW-1185">Reference proteome</keyword>
<accession>A0A672UFF9</accession>
<evidence type="ECO:0000313" key="5">
    <source>
        <dbReference type="Ensembl" id="ENSSHBP00005013857.1"/>
    </source>
</evidence>
<organism evidence="5 6">
    <name type="scientific">Strigops habroptila</name>
    <name type="common">Kakapo</name>
    <dbReference type="NCBI Taxonomy" id="2489341"/>
    <lineage>
        <taxon>Eukaryota</taxon>
        <taxon>Metazoa</taxon>
        <taxon>Chordata</taxon>
        <taxon>Craniata</taxon>
        <taxon>Vertebrata</taxon>
        <taxon>Euteleostomi</taxon>
        <taxon>Archelosauria</taxon>
        <taxon>Archosauria</taxon>
        <taxon>Dinosauria</taxon>
        <taxon>Saurischia</taxon>
        <taxon>Theropoda</taxon>
        <taxon>Coelurosauria</taxon>
        <taxon>Aves</taxon>
        <taxon>Neognathae</taxon>
        <taxon>Neoaves</taxon>
        <taxon>Telluraves</taxon>
        <taxon>Australaves</taxon>
        <taxon>Psittaciformes</taxon>
        <taxon>Psittacidae</taxon>
        <taxon>Strigops</taxon>
    </lineage>
</organism>
<feature type="domain" description="Sulfotransferase" evidence="4">
    <location>
        <begin position="12"/>
        <end position="104"/>
    </location>
</feature>
<dbReference type="Ensembl" id="ENSSHBT00005016652.1">
    <property type="protein sequence ID" value="ENSSHBP00005013857.1"/>
    <property type="gene ID" value="ENSSHBG00005011901.1"/>
</dbReference>
<dbReference type="AlphaFoldDB" id="A0A672UFF9"/>
<dbReference type="InterPro" id="IPR027417">
    <property type="entry name" value="P-loop_NTPase"/>
</dbReference>
<evidence type="ECO:0000256" key="3">
    <source>
        <dbReference type="RuleBase" id="RU361155"/>
    </source>
</evidence>
<dbReference type="Proteomes" id="UP000472266">
    <property type="component" value="Chromosome 8"/>
</dbReference>
<reference evidence="5" key="3">
    <citation type="submission" date="2025-09" db="UniProtKB">
        <authorList>
            <consortium name="Ensembl"/>
        </authorList>
    </citation>
    <scope>IDENTIFICATION</scope>
</reference>
<proteinExistence type="inferred from homology"/>
<reference evidence="5" key="2">
    <citation type="submission" date="2025-08" db="UniProtKB">
        <authorList>
            <consortium name="Ensembl"/>
        </authorList>
    </citation>
    <scope>IDENTIFICATION</scope>
</reference>
<evidence type="ECO:0000259" key="4">
    <source>
        <dbReference type="Pfam" id="PF00685"/>
    </source>
</evidence>
<reference evidence="5 6" key="1">
    <citation type="submission" date="2019-11" db="EMBL/GenBank/DDBJ databases">
        <title>Strigops habroptila (kakapo) genome, bStrHab1, primary haplotype, v2.</title>
        <authorList>
            <person name="Jarvis E.D."/>
            <person name="Howard J."/>
            <person name="Rhie A."/>
            <person name="Phillippy A."/>
            <person name="Korlach J."/>
            <person name="Digby A."/>
            <person name="Iorns D."/>
            <person name="Eason D."/>
            <person name="Robertson B."/>
            <person name="Raemaekers T."/>
            <person name="Howe K."/>
            <person name="Lewin H."/>
            <person name="Damas J."/>
            <person name="Hastie A."/>
            <person name="Tracey A."/>
            <person name="Chow W."/>
            <person name="Fedrigo O."/>
        </authorList>
    </citation>
    <scope>NUCLEOTIDE SEQUENCE [LARGE SCALE GENOMIC DNA]</scope>
</reference>
<dbReference type="Pfam" id="PF00685">
    <property type="entry name" value="Sulfotransfer_1"/>
    <property type="match status" value="1"/>
</dbReference>
<evidence type="ECO:0000256" key="1">
    <source>
        <dbReference type="ARBA" id="ARBA00005771"/>
    </source>
</evidence>
<evidence type="ECO:0000256" key="2">
    <source>
        <dbReference type="ARBA" id="ARBA00022679"/>
    </source>
</evidence>
<dbReference type="GO" id="GO:0008146">
    <property type="term" value="F:sulfotransferase activity"/>
    <property type="evidence" value="ECO:0007669"/>
    <property type="project" value="InterPro"/>
</dbReference>
<dbReference type="Gene3D" id="3.40.50.300">
    <property type="entry name" value="P-loop containing nucleotide triphosphate hydrolases"/>
    <property type="match status" value="1"/>
</dbReference>
<sequence>IPGPRGRTGHGTHLAVQLLPTSFQDEDHKVIACNHKDVVVSSSYFFCQMSKMLPDPDMLGEFLETFMAGKSGVAYGSWCESEWGWWEKKQKEQLLSLFCEDMKKMKVVQGMVVRILHHTSFGDPRKNPAANWVSLSCINHFTVTQNGPALLGAMGGSDVLFQMEAWGVYPFSGWGLRFSPLPQQGGQIQMEHPSPVHFSHCNKLGEVEGEPLPAGKCGGAECPESLDSFQQLGLNPRQQLPHD</sequence>
<dbReference type="InterPro" id="IPR000863">
    <property type="entry name" value="Sulfotransferase_dom"/>
</dbReference>
<protein>
    <recommendedName>
        <fullName evidence="3">Sulfotransferase</fullName>
        <ecNumber evidence="3">2.8.2.-</ecNumber>
    </recommendedName>
</protein>
<name>A0A672UFF9_STRHB</name>
<evidence type="ECO:0000313" key="6">
    <source>
        <dbReference type="Proteomes" id="UP000472266"/>
    </source>
</evidence>
<keyword evidence="2 3" id="KW-0808">Transferase</keyword>
<comment type="similarity">
    <text evidence="1 3">Belongs to the sulfotransferase 1 family.</text>
</comment>
<dbReference type="GeneTree" id="ENSGT00940000162879"/>
<dbReference type="EC" id="2.8.2.-" evidence="3"/>